<name>R7SDQ4_CONPW</name>
<dbReference type="eggNOG" id="KOG4112">
    <property type="taxonomic scope" value="Eukaryota"/>
</dbReference>
<evidence type="ECO:0000256" key="6">
    <source>
        <dbReference type="ARBA" id="ARBA00022989"/>
    </source>
</evidence>
<evidence type="ECO:0000256" key="1">
    <source>
        <dbReference type="ARBA" id="ARBA00004477"/>
    </source>
</evidence>
<proteinExistence type="inferred from homology"/>
<dbReference type="GO" id="GO:0005787">
    <property type="term" value="C:signal peptidase complex"/>
    <property type="evidence" value="ECO:0007669"/>
    <property type="project" value="InterPro"/>
</dbReference>
<sequence length="87" mass="9543">MSGMQDLLEGRIDFHGQKTADDAVRWALLGSTALSFVLGFAMQSLKVTFGTLGLAVVGLCLVVLPPWPMFNQHPVQWAPTQEDKKTQ</sequence>
<evidence type="ECO:0000256" key="9">
    <source>
        <dbReference type="SAM" id="Phobius"/>
    </source>
</evidence>
<keyword evidence="5" id="KW-0256">Endoplasmic reticulum</keyword>
<keyword evidence="4 9" id="KW-0812">Transmembrane</keyword>
<organism evidence="10 11">
    <name type="scientific">Coniophora puteana (strain RWD-64-598)</name>
    <name type="common">Brown rot fungus</name>
    <dbReference type="NCBI Taxonomy" id="741705"/>
    <lineage>
        <taxon>Eukaryota</taxon>
        <taxon>Fungi</taxon>
        <taxon>Dikarya</taxon>
        <taxon>Basidiomycota</taxon>
        <taxon>Agaricomycotina</taxon>
        <taxon>Agaricomycetes</taxon>
        <taxon>Agaricomycetidae</taxon>
        <taxon>Boletales</taxon>
        <taxon>Coniophorineae</taxon>
        <taxon>Coniophoraceae</taxon>
        <taxon>Coniophora</taxon>
    </lineage>
</organism>
<evidence type="ECO:0000313" key="10">
    <source>
        <dbReference type="EMBL" id="EIW74298.1"/>
    </source>
</evidence>
<dbReference type="PANTHER" id="PTHR13202">
    <property type="entry name" value="MICROSOMAL SIGNAL PEPTIDASE 12 KDA SUBUNIT"/>
    <property type="match status" value="1"/>
</dbReference>
<dbReference type="PANTHER" id="PTHR13202:SF0">
    <property type="entry name" value="SIGNAL PEPTIDASE COMPLEX SUBUNIT 1"/>
    <property type="match status" value="1"/>
</dbReference>
<protein>
    <recommendedName>
        <fullName evidence="3">Signal peptidase complex subunit 1</fullName>
    </recommendedName>
</protein>
<dbReference type="InterPro" id="IPR009542">
    <property type="entry name" value="Spc1/SPCS1"/>
</dbReference>
<dbReference type="OMA" id="AHPVKWL"/>
<evidence type="ECO:0000256" key="5">
    <source>
        <dbReference type="ARBA" id="ARBA00022824"/>
    </source>
</evidence>
<keyword evidence="11" id="KW-1185">Reference proteome</keyword>
<accession>R7SDQ4</accession>
<comment type="function">
    <text evidence="8">Component of the signal peptidase complex (SPC) which catalyzes the cleavage of N-terminal signal sequences from nascent proteins as they are translocated into the lumen of the endoplasmic reticulum. Dispensable for SPC enzymatic activity.</text>
</comment>
<keyword evidence="7 9" id="KW-0472">Membrane</keyword>
<keyword evidence="6 9" id="KW-1133">Transmembrane helix</keyword>
<dbReference type="GO" id="GO:0006465">
    <property type="term" value="P:signal peptide processing"/>
    <property type="evidence" value="ECO:0007669"/>
    <property type="project" value="InterPro"/>
</dbReference>
<comment type="subcellular location">
    <subcellularLocation>
        <location evidence="1">Endoplasmic reticulum membrane</location>
        <topology evidence="1">Multi-pass membrane protein</topology>
    </subcellularLocation>
</comment>
<dbReference type="KEGG" id="cput:CONPUDRAFT_85991"/>
<evidence type="ECO:0000256" key="3">
    <source>
        <dbReference type="ARBA" id="ARBA00017059"/>
    </source>
</evidence>
<reference evidence="11" key="1">
    <citation type="journal article" date="2012" name="Science">
        <title>The Paleozoic origin of enzymatic lignin decomposition reconstructed from 31 fungal genomes.</title>
        <authorList>
            <person name="Floudas D."/>
            <person name="Binder M."/>
            <person name="Riley R."/>
            <person name="Barry K."/>
            <person name="Blanchette R.A."/>
            <person name="Henrissat B."/>
            <person name="Martinez A.T."/>
            <person name="Otillar R."/>
            <person name="Spatafora J.W."/>
            <person name="Yadav J.S."/>
            <person name="Aerts A."/>
            <person name="Benoit I."/>
            <person name="Boyd A."/>
            <person name="Carlson A."/>
            <person name="Copeland A."/>
            <person name="Coutinho P.M."/>
            <person name="de Vries R.P."/>
            <person name="Ferreira P."/>
            <person name="Findley K."/>
            <person name="Foster B."/>
            <person name="Gaskell J."/>
            <person name="Glotzer D."/>
            <person name="Gorecki P."/>
            <person name="Heitman J."/>
            <person name="Hesse C."/>
            <person name="Hori C."/>
            <person name="Igarashi K."/>
            <person name="Jurgens J.A."/>
            <person name="Kallen N."/>
            <person name="Kersten P."/>
            <person name="Kohler A."/>
            <person name="Kuees U."/>
            <person name="Kumar T.K.A."/>
            <person name="Kuo A."/>
            <person name="LaButti K."/>
            <person name="Larrondo L.F."/>
            <person name="Lindquist E."/>
            <person name="Ling A."/>
            <person name="Lombard V."/>
            <person name="Lucas S."/>
            <person name="Lundell T."/>
            <person name="Martin R."/>
            <person name="McLaughlin D.J."/>
            <person name="Morgenstern I."/>
            <person name="Morin E."/>
            <person name="Murat C."/>
            <person name="Nagy L.G."/>
            <person name="Nolan M."/>
            <person name="Ohm R.A."/>
            <person name="Patyshakuliyeva A."/>
            <person name="Rokas A."/>
            <person name="Ruiz-Duenas F.J."/>
            <person name="Sabat G."/>
            <person name="Salamov A."/>
            <person name="Samejima M."/>
            <person name="Schmutz J."/>
            <person name="Slot J.C."/>
            <person name="St John F."/>
            <person name="Stenlid J."/>
            <person name="Sun H."/>
            <person name="Sun S."/>
            <person name="Syed K."/>
            <person name="Tsang A."/>
            <person name="Wiebenga A."/>
            <person name="Young D."/>
            <person name="Pisabarro A."/>
            <person name="Eastwood D.C."/>
            <person name="Martin F."/>
            <person name="Cullen D."/>
            <person name="Grigoriev I.V."/>
            <person name="Hibbett D.S."/>
        </authorList>
    </citation>
    <scope>NUCLEOTIDE SEQUENCE [LARGE SCALE GENOMIC DNA]</scope>
    <source>
        <strain evidence="11">RWD-64-598 SS2</strain>
    </source>
</reference>
<evidence type="ECO:0000313" key="11">
    <source>
        <dbReference type="Proteomes" id="UP000053558"/>
    </source>
</evidence>
<dbReference type="GO" id="GO:0045047">
    <property type="term" value="P:protein targeting to ER"/>
    <property type="evidence" value="ECO:0007669"/>
    <property type="project" value="TreeGrafter"/>
</dbReference>
<dbReference type="AlphaFoldDB" id="R7SDQ4"/>
<dbReference type="Proteomes" id="UP000053558">
    <property type="component" value="Unassembled WGS sequence"/>
</dbReference>
<dbReference type="EMBL" id="JH711593">
    <property type="protein sequence ID" value="EIW74298.1"/>
    <property type="molecule type" value="Genomic_DNA"/>
</dbReference>
<evidence type="ECO:0000256" key="7">
    <source>
        <dbReference type="ARBA" id="ARBA00023136"/>
    </source>
</evidence>
<dbReference type="GeneID" id="19211057"/>
<feature type="transmembrane region" description="Helical" evidence="9">
    <location>
        <begin position="23"/>
        <end position="42"/>
    </location>
</feature>
<feature type="transmembrane region" description="Helical" evidence="9">
    <location>
        <begin position="49"/>
        <end position="67"/>
    </location>
</feature>
<evidence type="ECO:0000256" key="2">
    <source>
        <dbReference type="ARBA" id="ARBA00005245"/>
    </source>
</evidence>
<dbReference type="OrthoDB" id="263893at2759"/>
<evidence type="ECO:0000256" key="8">
    <source>
        <dbReference type="ARBA" id="ARBA00045204"/>
    </source>
</evidence>
<dbReference type="RefSeq" id="XP_007775650.1">
    <property type="nucleotide sequence ID" value="XM_007777460.1"/>
</dbReference>
<dbReference type="Pfam" id="PF06645">
    <property type="entry name" value="SPC12"/>
    <property type="match status" value="1"/>
</dbReference>
<evidence type="ECO:0000256" key="4">
    <source>
        <dbReference type="ARBA" id="ARBA00022692"/>
    </source>
</evidence>
<comment type="similarity">
    <text evidence="2">Belongs to the SPCS1 family.</text>
</comment>
<gene>
    <name evidence="10" type="ORF">CONPUDRAFT_85991</name>
</gene>